<evidence type="ECO:0000313" key="2">
    <source>
        <dbReference type="EMBL" id="HGW91657.1"/>
    </source>
</evidence>
<comment type="caution">
    <text evidence="2">The sequence shown here is derived from an EMBL/GenBank/DDBJ whole genome shotgun (WGS) entry which is preliminary data.</text>
</comment>
<dbReference type="PANTHER" id="PTHR43586:SF15">
    <property type="entry name" value="BLR3095 PROTEIN"/>
    <property type="match status" value="1"/>
</dbReference>
<keyword evidence="2" id="KW-0808">Transferase</keyword>
<proteinExistence type="predicted"/>
<reference evidence="2" key="1">
    <citation type="journal article" date="2020" name="mSystems">
        <title>Genome- and Community-Level Interaction Insights into Carbon Utilization and Element Cycling Functions of Hydrothermarchaeota in Hydrothermal Sediment.</title>
        <authorList>
            <person name="Zhou Z."/>
            <person name="Liu Y."/>
            <person name="Xu W."/>
            <person name="Pan J."/>
            <person name="Luo Z.H."/>
            <person name="Li M."/>
        </authorList>
    </citation>
    <scope>NUCLEOTIDE SEQUENCE [LARGE SCALE GENOMIC DNA]</scope>
    <source>
        <strain evidence="2">SpSt-780</strain>
    </source>
</reference>
<dbReference type="SUPFAM" id="SSF53383">
    <property type="entry name" value="PLP-dependent transferases"/>
    <property type="match status" value="1"/>
</dbReference>
<dbReference type="InterPro" id="IPR000192">
    <property type="entry name" value="Aminotrans_V_dom"/>
</dbReference>
<dbReference type="Pfam" id="PF00266">
    <property type="entry name" value="Aminotran_5"/>
    <property type="match status" value="1"/>
</dbReference>
<gene>
    <name evidence="2" type="ORF">ENV67_03850</name>
</gene>
<evidence type="ECO:0000259" key="1">
    <source>
        <dbReference type="Pfam" id="PF00266"/>
    </source>
</evidence>
<feature type="domain" description="Aminotransferase class V" evidence="1">
    <location>
        <begin position="47"/>
        <end position="336"/>
    </location>
</feature>
<sequence length="372" mass="42984">MIKFCTPVNLKYFNWASTGLIPLKTKNEMLSLINYLSRKGNPDKEFIESIVEDCRRNAGELLNAKPESIALTHNTSEGLFIAMLNIISDKDKIICDKNAFPSTHYILNYNFLNNEKIFIDIDYDDPLSSIKKHIRKNVKVVVVDLVNYANGNYIELKDAGRYLKEKGIYLVVDGIQGIGCFQFNPYEYNVDFLSVGGTKWLLGIFGSGFLYVNPDILPKIKKVYTGWLAAPWKNFTDFSIFPEPYEDGRRFETGTKNIISLKGLSENLKIFNYVGLQKIEKKIQILKIAFINFISEYGFTLYTIKSSRSGIVSIKHNLLNSEEIYNFLNKKKVIISLRNDLLRFSFHYFNNLDDVNYVTRRLKFFLTKKGFL</sequence>
<dbReference type="PANTHER" id="PTHR43586">
    <property type="entry name" value="CYSTEINE DESULFURASE"/>
    <property type="match status" value="1"/>
</dbReference>
<dbReference type="AlphaFoldDB" id="A0A7C4U719"/>
<dbReference type="EMBL" id="DTHG01000045">
    <property type="protein sequence ID" value="HGW91657.1"/>
    <property type="molecule type" value="Genomic_DNA"/>
</dbReference>
<name>A0A7C4U719_UNCW3</name>
<dbReference type="Gene3D" id="3.40.640.10">
    <property type="entry name" value="Type I PLP-dependent aspartate aminotransferase-like (Major domain)"/>
    <property type="match status" value="1"/>
</dbReference>
<dbReference type="Gene3D" id="3.90.1150.10">
    <property type="entry name" value="Aspartate Aminotransferase, domain 1"/>
    <property type="match status" value="1"/>
</dbReference>
<accession>A0A7C4U719</accession>
<dbReference type="InterPro" id="IPR015424">
    <property type="entry name" value="PyrdxlP-dep_Trfase"/>
</dbReference>
<dbReference type="InterPro" id="IPR015421">
    <property type="entry name" value="PyrdxlP-dep_Trfase_major"/>
</dbReference>
<protein>
    <submittedName>
        <fullName evidence="2">Aminotransferase class V-fold PLP-dependent enzyme</fullName>
    </submittedName>
</protein>
<keyword evidence="2" id="KW-0032">Aminotransferase</keyword>
<organism evidence="2">
    <name type="scientific">candidate division WOR-3 bacterium</name>
    <dbReference type="NCBI Taxonomy" id="2052148"/>
    <lineage>
        <taxon>Bacteria</taxon>
        <taxon>Bacteria division WOR-3</taxon>
    </lineage>
</organism>
<dbReference type="GO" id="GO:0008483">
    <property type="term" value="F:transaminase activity"/>
    <property type="evidence" value="ECO:0007669"/>
    <property type="project" value="UniProtKB-KW"/>
</dbReference>
<dbReference type="InterPro" id="IPR015422">
    <property type="entry name" value="PyrdxlP-dep_Trfase_small"/>
</dbReference>